<evidence type="ECO:0000256" key="8">
    <source>
        <dbReference type="ARBA" id="ARBA00023015"/>
    </source>
</evidence>
<dbReference type="GO" id="GO:0045892">
    <property type="term" value="P:negative regulation of DNA-templated transcription"/>
    <property type="evidence" value="ECO:0007669"/>
    <property type="project" value="UniProtKB-UniRule"/>
</dbReference>
<feature type="active site" description="For autocatalytic cleavage activity" evidence="13">
    <location>
        <position position="168"/>
    </location>
</feature>
<dbReference type="PANTHER" id="PTHR33516">
    <property type="entry name" value="LEXA REPRESSOR"/>
    <property type="match status" value="1"/>
</dbReference>
<keyword evidence="5 13" id="KW-0227">DNA damage</keyword>
<gene>
    <name evidence="13" type="primary">lexA</name>
    <name evidence="17" type="ORF">EV685_0117</name>
</gene>
<evidence type="ECO:0000256" key="2">
    <source>
        <dbReference type="ARBA" id="ARBA00011738"/>
    </source>
</evidence>
<keyword evidence="18" id="KW-1185">Reference proteome</keyword>
<protein>
    <recommendedName>
        <fullName evidence="13">LexA repressor</fullName>
        <ecNumber evidence="13">3.4.21.88</ecNumber>
    </recommendedName>
</protein>
<dbReference type="GO" id="GO:0004252">
    <property type="term" value="F:serine-type endopeptidase activity"/>
    <property type="evidence" value="ECO:0007669"/>
    <property type="project" value="UniProtKB-UniRule"/>
</dbReference>
<dbReference type="InterPro" id="IPR015927">
    <property type="entry name" value="Peptidase_S24_S26A/B/C"/>
</dbReference>
<dbReference type="EC" id="3.4.21.88" evidence="13"/>
<keyword evidence="4 13" id="KW-0235">DNA replication</keyword>
<dbReference type="GO" id="GO:0006508">
    <property type="term" value="P:proteolysis"/>
    <property type="evidence" value="ECO:0007669"/>
    <property type="project" value="InterPro"/>
</dbReference>
<dbReference type="GO" id="GO:0006281">
    <property type="term" value="P:DNA repair"/>
    <property type="evidence" value="ECO:0007669"/>
    <property type="project" value="UniProtKB-UniRule"/>
</dbReference>
<dbReference type="InterPro" id="IPR006199">
    <property type="entry name" value="LexA_DNA-bd_dom"/>
</dbReference>
<feature type="DNA-binding region" description="H-T-H motif" evidence="13">
    <location>
        <begin position="53"/>
        <end position="73"/>
    </location>
</feature>
<comment type="function">
    <text evidence="13">Represses a number of genes involved in the response to DNA damage (SOS response), including recA and lexA. In the presence of single-stranded DNA, RecA interacts with LexA causing an autocatalytic cleavage which disrupts the DNA-binding part of LexA, leading to derepression of the SOS regulon and eventually DNA repair.</text>
</comment>
<reference evidence="17 18" key="1">
    <citation type="submission" date="2019-02" db="EMBL/GenBank/DDBJ databases">
        <title>Genomic Encyclopedia of Type Strains, Phase IV (KMG-IV): sequencing the most valuable type-strain genomes for metagenomic binning, comparative biology and taxonomic classification.</title>
        <authorList>
            <person name="Goeker M."/>
        </authorList>
    </citation>
    <scope>NUCLEOTIDE SEQUENCE [LARGE SCALE GENOMIC DNA]</scope>
    <source>
        <strain evidence="17 18">DSM 10617</strain>
    </source>
</reference>
<dbReference type="GO" id="GO:0003677">
    <property type="term" value="F:DNA binding"/>
    <property type="evidence" value="ECO:0007669"/>
    <property type="project" value="UniProtKB-UniRule"/>
</dbReference>
<dbReference type="AlphaFoldDB" id="A0A4Q7LT67"/>
<evidence type="ECO:0000256" key="3">
    <source>
        <dbReference type="ARBA" id="ARBA00022491"/>
    </source>
</evidence>
<evidence type="ECO:0000256" key="10">
    <source>
        <dbReference type="ARBA" id="ARBA00023163"/>
    </source>
</evidence>
<dbReference type="Proteomes" id="UP000293433">
    <property type="component" value="Unassembled WGS sequence"/>
</dbReference>
<keyword evidence="8 13" id="KW-0805">Transcription regulation</keyword>
<dbReference type="FunFam" id="1.10.10.10:FF:000009">
    <property type="entry name" value="LexA repressor"/>
    <property type="match status" value="1"/>
</dbReference>
<evidence type="ECO:0000259" key="16">
    <source>
        <dbReference type="Pfam" id="PF01726"/>
    </source>
</evidence>
<evidence type="ECO:0000256" key="9">
    <source>
        <dbReference type="ARBA" id="ARBA00023125"/>
    </source>
</evidence>
<dbReference type="InterPro" id="IPR036390">
    <property type="entry name" value="WH_DNA-bd_sf"/>
</dbReference>
<dbReference type="PRINTS" id="PR00726">
    <property type="entry name" value="LEXASERPTASE"/>
</dbReference>
<name>A0A4Q7LT67_9BURK</name>
<sequence length="251" mass="27300">MYWMNSQCPASAGVGRLAGEADVNDSPKLTARQQQVLDLIQSTIERTGAPPTRAEIAAELGFRSANAAEEHLQALARKGVIELLGGTSRGIRLQSDTLRSIHESRLKGIGQQFNLPLAALAQLTLPLVGRVAAGHPILAQEHVDQTYTVEAHLFARKPDFLLKVRGMSMRDAGILDGDLLAVQRANDAKNGQIVVARLGDEVTVKRFKRSKSGIELIPENPDFDIIHVDEQSPEFTLEGLAVGLIRNTMLM</sequence>
<evidence type="ECO:0000256" key="14">
    <source>
        <dbReference type="RuleBase" id="RU003991"/>
    </source>
</evidence>
<keyword evidence="12 13" id="KW-0742">SOS response</keyword>
<feature type="domain" description="Peptidase S24/S26A/S26B/S26C" evidence="15">
    <location>
        <begin position="126"/>
        <end position="238"/>
    </location>
</feature>
<comment type="subunit">
    <text evidence="2 13">Homodimer.</text>
</comment>
<keyword evidence="7 13" id="KW-0068">Autocatalytic cleavage</keyword>
<dbReference type="HAMAP" id="MF_00015">
    <property type="entry name" value="LexA"/>
    <property type="match status" value="1"/>
</dbReference>
<evidence type="ECO:0000256" key="13">
    <source>
        <dbReference type="HAMAP-Rule" id="MF_00015"/>
    </source>
</evidence>
<dbReference type="CDD" id="cd06529">
    <property type="entry name" value="S24_LexA-like"/>
    <property type="match status" value="1"/>
</dbReference>
<comment type="similarity">
    <text evidence="1 13 14">Belongs to the peptidase S24 family.</text>
</comment>
<dbReference type="SUPFAM" id="SSF46785">
    <property type="entry name" value="Winged helix' DNA-binding domain"/>
    <property type="match status" value="1"/>
</dbReference>
<evidence type="ECO:0000313" key="18">
    <source>
        <dbReference type="Proteomes" id="UP000293433"/>
    </source>
</evidence>
<evidence type="ECO:0000256" key="7">
    <source>
        <dbReference type="ARBA" id="ARBA00022813"/>
    </source>
</evidence>
<evidence type="ECO:0000256" key="11">
    <source>
        <dbReference type="ARBA" id="ARBA00023204"/>
    </source>
</evidence>
<dbReference type="PANTHER" id="PTHR33516:SF2">
    <property type="entry name" value="LEXA REPRESSOR-RELATED"/>
    <property type="match status" value="1"/>
</dbReference>
<evidence type="ECO:0000256" key="12">
    <source>
        <dbReference type="ARBA" id="ARBA00023236"/>
    </source>
</evidence>
<dbReference type="GO" id="GO:0009432">
    <property type="term" value="P:SOS response"/>
    <property type="evidence" value="ECO:0007669"/>
    <property type="project" value="UniProtKB-UniRule"/>
</dbReference>
<feature type="site" description="Cleavage; by autolysis" evidence="13">
    <location>
        <begin position="133"/>
        <end position="134"/>
    </location>
</feature>
<dbReference type="FunFam" id="2.10.109.10:FF:000001">
    <property type="entry name" value="LexA repressor"/>
    <property type="match status" value="1"/>
</dbReference>
<proteinExistence type="inferred from homology"/>
<evidence type="ECO:0000256" key="1">
    <source>
        <dbReference type="ARBA" id="ARBA00007484"/>
    </source>
</evidence>
<dbReference type="Pfam" id="PF01726">
    <property type="entry name" value="LexA_DNA_bind"/>
    <property type="match status" value="1"/>
</dbReference>
<feature type="domain" description="LexA repressor DNA-binding" evidence="16">
    <location>
        <begin position="28"/>
        <end position="90"/>
    </location>
</feature>
<evidence type="ECO:0000313" key="17">
    <source>
        <dbReference type="EMBL" id="RZS57844.1"/>
    </source>
</evidence>
<evidence type="ECO:0000256" key="6">
    <source>
        <dbReference type="ARBA" id="ARBA00022801"/>
    </source>
</evidence>
<evidence type="ECO:0000259" key="15">
    <source>
        <dbReference type="Pfam" id="PF00717"/>
    </source>
</evidence>
<evidence type="ECO:0000256" key="5">
    <source>
        <dbReference type="ARBA" id="ARBA00022763"/>
    </source>
</evidence>
<keyword evidence="10 13" id="KW-0804">Transcription</keyword>
<accession>A0A4Q7LT67</accession>
<dbReference type="EMBL" id="SGWV01000007">
    <property type="protein sequence ID" value="RZS57844.1"/>
    <property type="molecule type" value="Genomic_DNA"/>
</dbReference>
<organism evidence="17 18">
    <name type="scientific">Sphaerotilus mobilis</name>
    <dbReference type="NCBI Taxonomy" id="47994"/>
    <lineage>
        <taxon>Bacteria</taxon>
        <taxon>Pseudomonadati</taxon>
        <taxon>Pseudomonadota</taxon>
        <taxon>Betaproteobacteria</taxon>
        <taxon>Burkholderiales</taxon>
        <taxon>Sphaerotilaceae</taxon>
        <taxon>Sphaerotilus</taxon>
    </lineage>
</organism>
<dbReference type="Gene3D" id="1.10.10.10">
    <property type="entry name" value="Winged helix-like DNA-binding domain superfamily/Winged helix DNA-binding domain"/>
    <property type="match status" value="1"/>
</dbReference>
<dbReference type="Gene3D" id="2.10.109.10">
    <property type="entry name" value="Umud Fragment, subunit A"/>
    <property type="match status" value="1"/>
</dbReference>
<dbReference type="InterPro" id="IPR036388">
    <property type="entry name" value="WH-like_DNA-bd_sf"/>
</dbReference>
<dbReference type="InterPro" id="IPR039418">
    <property type="entry name" value="LexA-like"/>
</dbReference>
<dbReference type="InterPro" id="IPR006200">
    <property type="entry name" value="LexA"/>
</dbReference>
<keyword evidence="9 13" id="KW-0238">DNA-binding</keyword>
<dbReference type="InterPro" id="IPR050077">
    <property type="entry name" value="LexA_repressor"/>
</dbReference>
<keyword evidence="6 13" id="KW-0378">Hydrolase</keyword>
<dbReference type="GO" id="GO:0006260">
    <property type="term" value="P:DNA replication"/>
    <property type="evidence" value="ECO:0007669"/>
    <property type="project" value="UniProtKB-UniRule"/>
</dbReference>
<comment type="catalytic activity">
    <reaction evidence="13">
        <text>Hydrolysis of Ala-|-Gly bond in repressor LexA.</text>
        <dbReference type="EC" id="3.4.21.88"/>
    </reaction>
</comment>
<dbReference type="SUPFAM" id="SSF51306">
    <property type="entry name" value="LexA/Signal peptidase"/>
    <property type="match status" value="1"/>
</dbReference>
<comment type="caution">
    <text evidence="17">The sequence shown here is derived from an EMBL/GenBank/DDBJ whole genome shotgun (WGS) entry which is preliminary data.</text>
</comment>
<dbReference type="InterPro" id="IPR006197">
    <property type="entry name" value="Peptidase_S24_LexA"/>
</dbReference>
<keyword evidence="3 13" id="KW-0678">Repressor</keyword>
<evidence type="ECO:0000256" key="4">
    <source>
        <dbReference type="ARBA" id="ARBA00022705"/>
    </source>
</evidence>
<dbReference type="NCBIfam" id="TIGR00498">
    <property type="entry name" value="lexA"/>
    <property type="match status" value="1"/>
</dbReference>
<keyword evidence="11 13" id="KW-0234">DNA repair</keyword>
<feature type="active site" description="For autocatalytic cleavage activity" evidence="13">
    <location>
        <position position="205"/>
    </location>
</feature>
<dbReference type="InterPro" id="IPR036286">
    <property type="entry name" value="LexA/Signal_pep-like_sf"/>
</dbReference>
<dbReference type="Pfam" id="PF00717">
    <property type="entry name" value="Peptidase_S24"/>
    <property type="match status" value="1"/>
</dbReference>